<dbReference type="PANTHER" id="PTHR48022:SF79">
    <property type="entry name" value="LACTOSE PERMEASE, PUTATIVE (AFU_ORTHOLOGUE AFUA_6G01860)-RELATED"/>
    <property type="match status" value="1"/>
</dbReference>
<dbReference type="GO" id="GO:0016020">
    <property type="term" value="C:membrane"/>
    <property type="evidence" value="ECO:0007669"/>
    <property type="project" value="UniProtKB-SubCell"/>
</dbReference>
<dbReference type="InterPro" id="IPR005828">
    <property type="entry name" value="MFS_sugar_transport-like"/>
</dbReference>
<protein>
    <recommendedName>
        <fullName evidence="8">Major facilitator superfamily (MFS) profile domain-containing protein</fullName>
    </recommendedName>
</protein>
<dbReference type="SUPFAM" id="SSF103473">
    <property type="entry name" value="MFS general substrate transporter"/>
    <property type="match status" value="1"/>
</dbReference>
<accession>A0A261XSV7</accession>
<keyword evidence="7" id="KW-1185">Reference proteome</keyword>
<gene>
    <name evidence="6" type="ORF">BZG36_05558</name>
</gene>
<evidence type="ECO:0000256" key="3">
    <source>
        <dbReference type="ARBA" id="ARBA00022989"/>
    </source>
</evidence>
<evidence type="ECO:0008006" key="8">
    <source>
        <dbReference type="Google" id="ProtNLM"/>
    </source>
</evidence>
<keyword evidence="2 5" id="KW-0812">Transmembrane</keyword>
<dbReference type="Proteomes" id="UP000242875">
    <property type="component" value="Unassembled WGS sequence"/>
</dbReference>
<sequence length="133" mass="15370">MHRNSSTIRYLCLHSSFFTESHFQFLGRRCKRYYPVEVLTSETRGKGSGFSSLMSSLSSFINTYLIPIGLGNLARKFYFVWLIWNAIYIGIVYFTFPETKGRTLEELKEVFNASNPVKRSIAKRTVYVPKGTT</sequence>
<proteinExistence type="predicted"/>
<keyword evidence="3 5" id="KW-1133">Transmembrane helix</keyword>
<dbReference type="InterPro" id="IPR036259">
    <property type="entry name" value="MFS_trans_sf"/>
</dbReference>
<dbReference type="Pfam" id="PF00083">
    <property type="entry name" value="Sugar_tr"/>
    <property type="match status" value="1"/>
</dbReference>
<evidence type="ECO:0000256" key="2">
    <source>
        <dbReference type="ARBA" id="ARBA00022692"/>
    </source>
</evidence>
<evidence type="ECO:0000256" key="1">
    <source>
        <dbReference type="ARBA" id="ARBA00004141"/>
    </source>
</evidence>
<dbReference type="OrthoDB" id="2412382at2759"/>
<comment type="caution">
    <text evidence="6">The sequence shown here is derived from an EMBL/GenBank/DDBJ whole genome shotgun (WGS) entry which is preliminary data.</text>
</comment>
<dbReference type="GO" id="GO:0005351">
    <property type="term" value="F:carbohydrate:proton symporter activity"/>
    <property type="evidence" value="ECO:0007669"/>
    <property type="project" value="TreeGrafter"/>
</dbReference>
<keyword evidence="4 5" id="KW-0472">Membrane</keyword>
<dbReference type="InterPro" id="IPR050360">
    <property type="entry name" value="MFS_Sugar_Transporters"/>
</dbReference>
<reference evidence="6 7" key="1">
    <citation type="journal article" date="2017" name="Mycologia">
        <title>Bifiguratus adelaidae, gen. et sp. nov., a new member of Mucoromycotina in endophytic and soil-dwelling habitats.</title>
        <authorList>
            <person name="Torres-Cruz T.J."/>
            <person name="Billingsley Tobias T.L."/>
            <person name="Almatruk M."/>
            <person name="Hesse C."/>
            <person name="Kuske C.R."/>
            <person name="Desiro A."/>
            <person name="Benucci G.M."/>
            <person name="Bonito G."/>
            <person name="Stajich J.E."/>
            <person name="Dunlap C."/>
            <person name="Arnold A.E."/>
            <person name="Porras-Alfaro A."/>
        </authorList>
    </citation>
    <scope>NUCLEOTIDE SEQUENCE [LARGE SCALE GENOMIC DNA]</scope>
    <source>
        <strain evidence="6 7">AZ0501</strain>
    </source>
</reference>
<comment type="subcellular location">
    <subcellularLocation>
        <location evidence="1">Membrane</location>
        <topology evidence="1">Multi-pass membrane protein</topology>
    </subcellularLocation>
</comment>
<evidence type="ECO:0000313" key="7">
    <source>
        <dbReference type="Proteomes" id="UP000242875"/>
    </source>
</evidence>
<organism evidence="6 7">
    <name type="scientific">Bifiguratus adelaidae</name>
    <dbReference type="NCBI Taxonomy" id="1938954"/>
    <lineage>
        <taxon>Eukaryota</taxon>
        <taxon>Fungi</taxon>
        <taxon>Fungi incertae sedis</taxon>
        <taxon>Mucoromycota</taxon>
        <taxon>Mucoromycotina</taxon>
        <taxon>Endogonomycetes</taxon>
        <taxon>Endogonales</taxon>
        <taxon>Endogonales incertae sedis</taxon>
        <taxon>Bifiguratus</taxon>
    </lineage>
</organism>
<evidence type="ECO:0000313" key="6">
    <source>
        <dbReference type="EMBL" id="OZJ01452.1"/>
    </source>
</evidence>
<evidence type="ECO:0000256" key="5">
    <source>
        <dbReference type="SAM" id="Phobius"/>
    </source>
</evidence>
<dbReference type="PANTHER" id="PTHR48022">
    <property type="entry name" value="PLASTIDIC GLUCOSE TRANSPORTER 4"/>
    <property type="match status" value="1"/>
</dbReference>
<dbReference type="AlphaFoldDB" id="A0A261XSV7"/>
<dbReference type="EMBL" id="MVBO01000359">
    <property type="protein sequence ID" value="OZJ01452.1"/>
    <property type="molecule type" value="Genomic_DNA"/>
</dbReference>
<dbReference type="Gene3D" id="1.20.1250.20">
    <property type="entry name" value="MFS general substrate transporter like domains"/>
    <property type="match status" value="1"/>
</dbReference>
<feature type="transmembrane region" description="Helical" evidence="5">
    <location>
        <begin position="77"/>
        <end position="96"/>
    </location>
</feature>
<name>A0A261XSV7_9FUNG</name>
<evidence type="ECO:0000256" key="4">
    <source>
        <dbReference type="ARBA" id="ARBA00023136"/>
    </source>
</evidence>